<dbReference type="PANTHER" id="PTHR45671">
    <property type="entry name" value="SOLUTE CARRIER FAMILY 25 (MITOCHONDRIAL CARRIER PHOSPHATE CARRIER), MEMBER 3, LIKE-RELATED-RELATED"/>
    <property type="match status" value="1"/>
</dbReference>
<comment type="similarity">
    <text evidence="2 11">Belongs to the mitochondrial carrier (TC 2.A.29) family.</text>
</comment>
<keyword evidence="5" id="KW-0677">Repeat</keyword>
<feature type="repeat" description="Solcar" evidence="10">
    <location>
        <begin position="44"/>
        <end position="129"/>
    </location>
</feature>
<dbReference type="GO" id="GO:0005743">
    <property type="term" value="C:mitochondrial inner membrane"/>
    <property type="evidence" value="ECO:0007669"/>
    <property type="project" value="UniProtKB-SubCell"/>
</dbReference>
<reference evidence="13" key="1">
    <citation type="journal article" date="2015" name="PLoS Genet.">
        <title>Genome Sequence and Transcriptome Analyses of Chrysochromulina tobin: Metabolic Tools for Enhanced Algal Fitness in the Prominent Order Prymnesiales (Haptophyceae).</title>
        <authorList>
            <person name="Hovde B.T."/>
            <person name="Deodato C.R."/>
            <person name="Hunsperger H.M."/>
            <person name="Ryken S.A."/>
            <person name="Yost W."/>
            <person name="Jha R.K."/>
            <person name="Patterson J."/>
            <person name="Monnat R.J. Jr."/>
            <person name="Barlow S.B."/>
            <person name="Starkenburg S.R."/>
            <person name="Cattolico R.A."/>
        </authorList>
    </citation>
    <scope>NUCLEOTIDE SEQUENCE</scope>
    <source>
        <strain evidence="13">CCMP291</strain>
    </source>
</reference>
<evidence type="ECO:0000256" key="5">
    <source>
        <dbReference type="ARBA" id="ARBA00022737"/>
    </source>
</evidence>
<dbReference type="InterPro" id="IPR002067">
    <property type="entry name" value="MCP"/>
</dbReference>
<evidence type="ECO:0000313" key="12">
    <source>
        <dbReference type="EMBL" id="KOO34980.1"/>
    </source>
</evidence>
<dbReference type="PROSITE" id="PS50920">
    <property type="entry name" value="SOLCAR"/>
    <property type="match status" value="3"/>
</dbReference>
<keyword evidence="6" id="KW-0999">Mitochondrion inner membrane</keyword>
<dbReference type="GO" id="GO:1990547">
    <property type="term" value="P:mitochondrial phosphate ion transmembrane transport"/>
    <property type="evidence" value="ECO:0007669"/>
    <property type="project" value="InterPro"/>
</dbReference>
<dbReference type="AlphaFoldDB" id="A0A0M0K833"/>
<dbReference type="Proteomes" id="UP000037460">
    <property type="component" value="Unassembled WGS sequence"/>
</dbReference>
<organism evidence="12 13">
    <name type="scientific">Chrysochromulina tobinii</name>
    <dbReference type="NCBI Taxonomy" id="1460289"/>
    <lineage>
        <taxon>Eukaryota</taxon>
        <taxon>Haptista</taxon>
        <taxon>Haptophyta</taxon>
        <taxon>Prymnesiophyceae</taxon>
        <taxon>Prymnesiales</taxon>
        <taxon>Chrysochromulinaceae</taxon>
        <taxon>Chrysochromulina</taxon>
    </lineage>
</organism>
<dbReference type="PRINTS" id="PR00926">
    <property type="entry name" value="MITOCARRIER"/>
</dbReference>
<dbReference type="InterPro" id="IPR023395">
    <property type="entry name" value="MCP_dom_sf"/>
</dbReference>
<evidence type="ECO:0000256" key="3">
    <source>
        <dbReference type="ARBA" id="ARBA00022448"/>
    </source>
</evidence>
<evidence type="ECO:0000256" key="10">
    <source>
        <dbReference type="PROSITE-ProRule" id="PRU00282"/>
    </source>
</evidence>
<keyword evidence="8" id="KW-0496">Mitochondrion</keyword>
<sequence>MPLFGFSGVNSGLGLFGALKSSAAASKASAGDGKIMGQGPFDVKYYLSGALSGGICCSITHGALTPVDVVKTRIQLDPVKYNQGFIGGFRQIIASEGAGALLTGLGPTAQGYFIQGWFKFGGVEFFKIYFCSSMGEQAAWNSRTSIYLASAAIAEFIADIFLCPYEACRIRLVSQPDYAPSLMATAKRMSSEMGFVTAFYSGFVPILFKQVPYTMAKFLVQGLSAEKIVEVVGKPTSESGKVSVSLASGVIAGVVSAIISHPADTLLSKMNKGGAGGKGGMFSRMGNIAAELGLVNLCTTGLAARCIMIGTLTAGQFGVFDVVMNAVGAKKFHFHDPSHH</sequence>
<evidence type="ECO:0000256" key="11">
    <source>
        <dbReference type="RuleBase" id="RU000488"/>
    </source>
</evidence>
<feature type="repeat" description="Solcar" evidence="10">
    <location>
        <begin position="240"/>
        <end position="326"/>
    </location>
</feature>
<dbReference type="InterPro" id="IPR044677">
    <property type="entry name" value="SLC25A3/Pic2/Mir1-like"/>
</dbReference>
<dbReference type="EMBL" id="JWZX01001024">
    <property type="protein sequence ID" value="KOO34980.1"/>
    <property type="molecule type" value="Genomic_DNA"/>
</dbReference>
<evidence type="ECO:0000256" key="1">
    <source>
        <dbReference type="ARBA" id="ARBA00004448"/>
    </source>
</evidence>
<accession>A0A0M0K833</accession>
<proteinExistence type="inferred from homology"/>
<evidence type="ECO:0000256" key="2">
    <source>
        <dbReference type="ARBA" id="ARBA00006375"/>
    </source>
</evidence>
<keyword evidence="3 11" id="KW-0813">Transport</keyword>
<evidence type="ECO:0000256" key="7">
    <source>
        <dbReference type="ARBA" id="ARBA00022989"/>
    </source>
</evidence>
<dbReference type="InterPro" id="IPR018108">
    <property type="entry name" value="MCP_transmembrane"/>
</dbReference>
<name>A0A0M0K833_9EUKA</name>
<comment type="caution">
    <text evidence="12">The sequence shown here is derived from an EMBL/GenBank/DDBJ whole genome shotgun (WGS) entry which is preliminary data.</text>
</comment>
<comment type="subcellular location">
    <subcellularLocation>
        <location evidence="1">Mitochondrion inner membrane</location>
        <topology evidence="1">Multi-pass membrane protein</topology>
    </subcellularLocation>
</comment>
<protein>
    <submittedName>
        <fullName evidence="12">Mitochondrial phosphate carrier protein</fullName>
    </submittedName>
</protein>
<keyword evidence="9 10" id="KW-0472">Membrane</keyword>
<dbReference type="GO" id="GO:0005315">
    <property type="term" value="F:phosphate transmembrane transporter activity"/>
    <property type="evidence" value="ECO:0007669"/>
    <property type="project" value="InterPro"/>
</dbReference>
<keyword evidence="13" id="KW-1185">Reference proteome</keyword>
<evidence type="ECO:0000256" key="8">
    <source>
        <dbReference type="ARBA" id="ARBA00023128"/>
    </source>
</evidence>
<dbReference type="PANTHER" id="PTHR45671:SF12">
    <property type="entry name" value="MITOCHONDRIAL PHOSPHATE CARRIER PROTEIN"/>
    <property type="match status" value="1"/>
</dbReference>
<dbReference type="Gene3D" id="1.50.40.10">
    <property type="entry name" value="Mitochondrial carrier domain"/>
    <property type="match status" value="1"/>
</dbReference>
<keyword evidence="7" id="KW-1133">Transmembrane helix</keyword>
<evidence type="ECO:0000313" key="13">
    <source>
        <dbReference type="Proteomes" id="UP000037460"/>
    </source>
</evidence>
<evidence type="ECO:0000256" key="9">
    <source>
        <dbReference type="ARBA" id="ARBA00023136"/>
    </source>
</evidence>
<evidence type="ECO:0000256" key="6">
    <source>
        <dbReference type="ARBA" id="ARBA00022792"/>
    </source>
</evidence>
<dbReference type="SUPFAM" id="SSF103506">
    <property type="entry name" value="Mitochondrial carrier"/>
    <property type="match status" value="1"/>
</dbReference>
<evidence type="ECO:0000256" key="4">
    <source>
        <dbReference type="ARBA" id="ARBA00022692"/>
    </source>
</evidence>
<feature type="repeat" description="Solcar" evidence="10">
    <location>
        <begin position="142"/>
        <end position="227"/>
    </location>
</feature>
<gene>
    <name evidence="12" type="ORF">Ctob_011193</name>
</gene>
<dbReference type="OrthoDB" id="427452at2759"/>
<dbReference type="Pfam" id="PF00153">
    <property type="entry name" value="Mito_carr"/>
    <property type="match status" value="3"/>
</dbReference>
<keyword evidence="4 10" id="KW-0812">Transmembrane</keyword>